<proteinExistence type="predicted"/>
<gene>
    <name evidence="1" type="ORF">SHEWBE_4089</name>
</gene>
<dbReference type="Proteomes" id="UP000250123">
    <property type="component" value="Chromosome SHEWBE"/>
</dbReference>
<dbReference type="KEGG" id="sbk:SHEWBE_4089"/>
<dbReference type="GO" id="GO:0016787">
    <property type="term" value="F:hydrolase activity"/>
    <property type="evidence" value="ECO:0007669"/>
    <property type="project" value="UniProtKB-KW"/>
</dbReference>
<dbReference type="AlphaFoldDB" id="A0A330M5Q6"/>
<organism evidence="1 2">
    <name type="scientific">Shewanella benthica</name>
    <dbReference type="NCBI Taxonomy" id="43661"/>
    <lineage>
        <taxon>Bacteria</taxon>
        <taxon>Pseudomonadati</taxon>
        <taxon>Pseudomonadota</taxon>
        <taxon>Gammaproteobacteria</taxon>
        <taxon>Alteromonadales</taxon>
        <taxon>Shewanellaceae</taxon>
        <taxon>Shewanella</taxon>
    </lineage>
</organism>
<evidence type="ECO:0000313" key="2">
    <source>
        <dbReference type="Proteomes" id="UP000250123"/>
    </source>
</evidence>
<reference evidence="2" key="1">
    <citation type="submission" date="2018-06" db="EMBL/GenBank/DDBJ databases">
        <authorList>
            <person name="Cea G.-C."/>
            <person name="William W."/>
        </authorList>
    </citation>
    <scope>NUCLEOTIDE SEQUENCE [LARGE SCALE GENOMIC DNA]</scope>
    <source>
        <strain evidence="2">DB21MT-2</strain>
    </source>
</reference>
<keyword evidence="1" id="KW-0378">Hydrolase</keyword>
<dbReference type="EC" id="3.5.4.4" evidence="1"/>
<name>A0A330M5Q6_9GAMM</name>
<protein>
    <submittedName>
        <fullName evidence="1">Adenosine deaminase</fullName>
        <ecNumber evidence="1">3.5.4.4</ecNumber>
    </submittedName>
</protein>
<dbReference type="EMBL" id="LS483452">
    <property type="protein sequence ID" value="SQH78049.1"/>
    <property type="molecule type" value="Genomic_DNA"/>
</dbReference>
<accession>A0A330M5Q6</accession>
<evidence type="ECO:0000313" key="1">
    <source>
        <dbReference type="EMBL" id="SQH78049.1"/>
    </source>
</evidence>
<dbReference type="RefSeq" id="WP_231926346.1">
    <property type="nucleotide sequence ID" value="NZ_LS483452.1"/>
</dbReference>
<sequence length="58" mass="6146">MSHQISQAASEQLTAGEDSAKRIVNISATAENTVSVSHSSHATSAQMQMFTNNLQKAV</sequence>